<protein>
    <submittedName>
        <fullName evidence="2">Thioredoxin family protein</fullName>
    </submittedName>
</protein>
<evidence type="ECO:0000259" key="1">
    <source>
        <dbReference type="Pfam" id="PF13905"/>
    </source>
</evidence>
<accession>A0ABW5E6E0</accession>
<dbReference type="InterPro" id="IPR012336">
    <property type="entry name" value="Thioredoxin-like_fold"/>
</dbReference>
<keyword evidence="3" id="KW-1185">Reference proteome</keyword>
<dbReference type="RefSeq" id="WP_377095583.1">
    <property type="nucleotide sequence ID" value="NZ_JBHSJM010000001.1"/>
</dbReference>
<gene>
    <name evidence="2" type="ORF">ACFSQZ_06005</name>
</gene>
<dbReference type="EMBL" id="JBHUJC010000018">
    <property type="protein sequence ID" value="MFD2276014.1"/>
    <property type="molecule type" value="Genomic_DNA"/>
</dbReference>
<name>A0ABW5E6E0_9BACT</name>
<feature type="domain" description="Thioredoxin-like fold" evidence="1">
    <location>
        <begin position="181"/>
        <end position="274"/>
    </location>
</feature>
<dbReference type="InterPro" id="IPR036249">
    <property type="entry name" value="Thioredoxin-like_sf"/>
</dbReference>
<organism evidence="2 3">
    <name type="scientific">Rubritalea spongiae</name>
    <dbReference type="NCBI Taxonomy" id="430797"/>
    <lineage>
        <taxon>Bacteria</taxon>
        <taxon>Pseudomonadati</taxon>
        <taxon>Verrucomicrobiota</taxon>
        <taxon>Verrucomicrobiia</taxon>
        <taxon>Verrucomicrobiales</taxon>
        <taxon>Rubritaleaceae</taxon>
        <taxon>Rubritalea</taxon>
    </lineage>
</organism>
<comment type="caution">
    <text evidence="2">The sequence shown here is derived from an EMBL/GenBank/DDBJ whole genome shotgun (WGS) entry which is preliminary data.</text>
</comment>
<reference evidence="3" key="1">
    <citation type="journal article" date="2019" name="Int. J. Syst. Evol. Microbiol.">
        <title>The Global Catalogue of Microorganisms (GCM) 10K type strain sequencing project: providing services to taxonomists for standard genome sequencing and annotation.</title>
        <authorList>
            <consortium name="The Broad Institute Genomics Platform"/>
            <consortium name="The Broad Institute Genome Sequencing Center for Infectious Disease"/>
            <person name="Wu L."/>
            <person name="Ma J."/>
        </authorList>
    </citation>
    <scope>NUCLEOTIDE SEQUENCE [LARGE SCALE GENOMIC DNA]</scope>
    <source>
        <strain evidence="3">JCM 16545</strain>
    </source>
</reference>
<proteinExistence type="predicted"/>
<dbReference type="SUPFAM" id="SSF52833">
    <property type="entry name" value="Thioredoxin-like"/>
    <property type="match status" value="1"/>
</dbReference>
<dbReference type="Pfam" id="PF13905">
    <property type="entry name" value="Thioredoxin_8"/>
    <property type="match status" value="1"/>
</dbReference>
<dbReference type="Gene3D" id="3.40.30.10">
    <property type="entry name" value="Glutaredoxin"/>
    <property type="match status" value="1"/>
</dbReference>
<sequence length="304" mass="34904">MKKTFSIIIASSLTIQLKAQSPDQSLLQELFTTRDSQEFSLALKKAQKVNLPPQALLEAKFLYYVDRQDYQELAELTPALKQIKFSASHSEIFTLEDDWLAITKYCEALQALHQKDFPNFKKSITEAFWLSPRQASAFSQHIEEFKLDQAMAKLTLDTSQTLPNLFDEKTSTLFEKDKTATLLYFWSPWSREFVETIDDYKRTNAEALKHNFHIVSILAEEAELVESDAKALIKDSNISTLSNWVKETQAHTLSQSLRIQNIPTLVLINNQGKVLFNGHPSNPKFWRIVSQLSPKFTQPNKTIN</sequence>
<dbReference type="Proteomes" id="UP001597297">
    <property type="component" value="Unassembled WGS sequence"/>
</dbReference>
<evidence type="ECO:0000313" key="2">
    <source>
        <dbReference type="EMBL" id="MFD2276014.1"/>
    </source>
</evidence>
<evidence type="ECO:0000313" key="3">
    <source>
        <dbReference type="Proteomes" id="UP001597297"/>
    </source>
</evidence>